<dbReference type="EMBL" id="AWGJ01000001">
    <property type="protein sequence ID" value="ODN85094.1"/>
    <property type="molecule type" value="Genomic_DNA"/>
</dbReference>
<feature type="compositionally biased region" description="Basic and acidic residues" evidence="1">
    <location>
        <begin position="44"/>
        <end position="59"/>
    </location>
</feature>
<proteinExistence type="predicted"/>
<name>A0A1E3I938_9TREE</name>
<evidence type="ECO:0000256" key="1">
    <source>
        <dbReference type="SAM" id="MobiDB-lite"/>
    </source>
</evidence>
<feature type="compositionally biased region" description="Polar residues" evidence="1">
    <location>
        <begin position="15"/>
        <end position="33"/>
    </location>
</feature>
<dbReference type="AlphaFoldDB" id="A0A1E3I938"/>
<dbReference type="GeneID" id="30152230"/>
<comment type="caution">
    <text evidence="2">The sequence shown here is derived from an EMBL/GenBank/DDBJ whole genome shotgun (WGS) entry which is preliminary data.</text>
</comment>
<accession>A0A1E3I938</accession>
<dbReference type="RefSeq" id="XP_018998897.1">
    <property type="nucleotide sequence ID" value="XM_019134192.1"/>
</dbReference>
<gene>
    <name evidence="2" type="ORF">L202_00921</name>
</gene>
<organism evidence="2 3">
    <name type="scientific">Cryptococcus amylolentus CBS 6039</name>
    <dbReference type="NCBI Taxonomy" id="1295533"/>
    <lineage>
        <taxon>Eukaryota</taxon>
        <taxon>Fungi</taxon>
        <taxon>Dikarya</taxon>
        <taxon>Basidiomycota</taxon>
        <taxon>Agaricomycotina</taxon>
        <taxon>Tremellomycetes</taxon>
        <taxon>Tremellales</taxon>
        <taxon>Cryptococcaceae</taxon>
        <taxon>Cryptococcus</taxon>
    </lineage>
</organism>
<protein>
    <submittedName>
        <fullName evidence="2">Uncharacterized protein</fullName>
    </submittedName>
</protein>
<keyword evidence="3" id="KW-1185">Reference proteome</keyword>
<feature type="compositionally biased region" description="Basic and acidic residues" evidence="1">
    <location>
        <begin position="67"/>
        <end position="85"/>
    </location>
</feature>
<evidence type="ECO:0000313" key="2">
    <source>
        <dbReference type="EMBL" id="ODN85094.1"/>
    </source>
</evidence>
<feature type="region of interest" description="Disordered" evidence="1">
    <location>
        <begin position="1"/>
        <end position="144"/>
    </location>
</feature>
<sequence>MPASKYTKTDYAAGSSVTTGGQRSSATSSTRSWNKGGLSSEHPAWGHERSIKKEREERAAAAAAATKEQELQQKREDEEQSRALREGSATEADYSEAMDEYWSDYGDEEGGGASLSRQPARRDRTRGSEQSIPRSENETRAPTFVDDLLEFAGVRRSRSNGFSKNT</sequence>
<dbReference type="OrthoDB" id="10383557at2759"/>
<dbReference type="Proteomes" id="UP000094065">
    <property type="component" value="Unassembled WGS sequence"/>
</dbReference>
<feature type="compositionally biased region" description="Acidic residues" evidence="1">
    <location>
        <begin position="93"/>
        <end position="110"/>
    </location>
</feature>
<evidence type="ECO:0000313" key="3">
    <source>
        <dbReference type="Proteomes" id="UP000094065"/>
    </source>
</evidence>
<reference evidence="2 3" key="1">
    <citation type="submission" date="2016-06" db="EMBL/GenBank/DDBJ databases">
        <title>Evolution of pathogenesis and genome organization in the Tremellales.</title>
        <authorList>
            <person name="Cuomo C."/>
            <person name="Litvintseva A."/>
            <person name="Heitman J."/>
            <person name="Chen Y."/>
            <person name="Sun S."/>
            <person name="Springer D."/>
            <person name="Dromer F."/>
            <person name="Young S."/>
            <person name="Zeng Q."/>
            <person name="Chapman S."/>
            <person name="Gujja S."/>
            <person name="Saif S."/>
            <person name="Birren B."/>
        </authorList>
    </citation>
    <scope>NUCLEOTIDE SEQUENCE [LARGE SCALE GENOMIC DNA]</scope>
    <source>
        <strain evidence="2 3">CBS 6039</strain>
    </source>
</reference>